<feature type="compositionally biased region" description="Low complexity" evidence="1">
    <location>
        <begin position="634"/>
        <end position="648"/>
    </location>
</feature>
<feature type="compositionally biased region" description="Basic and acidic residues" evidence="1">
    <location>
        <begin position="1520"/>
        <end position="1539"/>
    </location>
</feature>
<feature type="region of interest" description="Disordered" evidence="1">
    <location>
        <begin position="1725"/>
        <end position="1768"/>
    </location>
</feature>
<protein>
    <submittedName>
        <fullName evidence="2">Uncharacterized protein</fullName>
    </submittedName>
</protein>
<dbReference type="EMBL" id="VDLU01000005">
    <property type="protein sequence ID" value="TNJ26491.1"/>
    <property type="molecule type" value="Genomic_DNA"/>
</dbReference>
<accession>A0A4Z1T251</accession>
<reference evidence="2 3" key="1">
    <citation type="submission" date="2019-05" db="EMBL/GenBank/DDBJ databases">
        <title>The compact genome of Giardia muris reveals important steps in the evolution of intestinal protozoan parasites.</title>
        <authorList>
            <person name="Xu F."/>
            <person name="Jimenez-Gonzalez A."/>
            <person name="Einarsson E."/>
            <person name="Astvaldsson A."/>
            <person name="Peirasmaki D."/>
            <person name="Eckmann L."/>
            <person name="Andersson J.O."/>
            <person name="Svard S.G."/>
            <person name="Jerlstrom-Hultqvist J."/>
        </authorList>
    </citation>
    <scope>NUCLEOTIDE SEQUENCE [LARGE SCALE GENOMIC DNA]</scope>
    <source>
        <strain evidence="2 3">Roberts-Thomson</strain>
    </source>
</reference>
<feature type="compositionally biased region" description="Basic and acidic residues" evidence="1">
    <location>
        <begin position="1057"/>
        <end position="1072"/>
    </location>
</feature>
<feature type="region of interest" description="Disordered" evidence="1">
    <location>
        <begin position="2116"/>
        <end position="2162"/>
    </location>
</feature>
<feature type="compositionally biased region" description="Polar residues" evidence="1">
    <location>
        <begin position="2117"/>
        <end position="2127"/>
    </location>
</feature>
<feature type="region of interest" description="Disordered" evidence="1">
    <location>
        <begin position="1"/>
        <end position="21"/>
    </location>
</feature>
<feature type="region of interest" description="Disordered" evidence="1">
    <location>
        <begin position="3659"/>
        <end position="3773"/>
    </location>
</feature>
<feature type="compositionally biased region" description="Basic and acidic residues" evidence="1">
    <location>
        <begin position="673"/>
        <end position="682"/>
    </location>
</feature>
<feature type="compositionally biased region" description="Basic and acidic residues" evidence="1">
    <location>
        <begin position="1229"/>
        <end position="1250"/>
    </location>
</feature>
<feature type="compositionally biased region" description="Polar residues" evidence="1">
    <location>
        <begin position="951"/>
        <end position="981"/>
    </location>
</feature>
<feature type="compositionally biased region" description="Basic and acidic residues" evidence="1">
    <location>
        <begin position="3589"/>
        <end position="3600"/>
    </location>
</feature>
<feature type="compositionally biased region" description="Low complexity" evidence="1">
    <location>
        <begin position="3713"/>
        <end position="3753"/>
    </location>
</feature>
<feature type="region of interest" description="Disordered" evidence="1">
    <location>
        <begin position="1513"/>
        <end position="1539"/>
    </location>
</feature>
<feature type="region of interest" description="Disordered" evidence="1">
    <location>
        <begin position="2542"/>
        <end position="2563"/>
    </location>
</feature>
<feature type="region of interest" description="Disordered" evidence="1">
    <location>
        <begin position="554"/>
        <end position="583"/>
    </location>
</feature>
<name>A0A4Z1T251_GIAMU</name>
<dbReference type="Proteomes" id="UP000315496">
    <property type="component" value="Chromosome 5"/>
</dbReference>
<proteinExistence type="predicted"/>
<feature type="region of interest" description="Disordered" evidence="1">
    <location>
        <begin position="1098"/>
        <end position="1161"/>
    </location>
</feature>
<feature type="region of interest" description="Disordered" evidence="1">
    <location>
        <begin position="3584"/>
        <end position="3604"/>
    </location>
</feature>
<feature type="region of interest" description="Disordered" evidence="1">
    <location>
        <begin position="1582"/>
        <end position="1605"/>
    </location>
</feature>
<sequence>MAEHLDIQDLGQPSGPPTTRPLRLQCRISDDLVDFDTSPRYALLASAHRATLFYAQSSAVVRSLDFRAAILRVVLAPTDVFACIITDDAVAYLIDLQLPLAAEPVYNAVDLIASAQAGRPIAAIASARRGLLFLPKELPRRISKATISFAGTETPEFLVGFVPCTGDTILGRSLLYFRSLDLLVTYRLRNTFAIVRYSPVGLSVVGDTAGFIYLLATSADLTLVIQDVCSSDADAPALFELGQVYPEPPVSLHILTPRSILLAYADGLMLEYDAFNRQIVKHEIVGISPGMEGSNELVSRQHERVFQSIRGVPPRDHDAITREARSRFSRISPSESLTHQAIFQESLYRESLMDATNVVVDEVRGRTIGEAGTTYPGALDILPYASRRVGVVHDHTFVRGFGSSQVVVVDHYLILFVVVHGYLLAYNLTAYPNSYPPPIFVAYIPRMGITVTETAAVRVANRDVDTKSRTRQFSHMKLRLHGHRLILSTRNALHTLSLPQFLLPLSEYRISVVAPQILHHIPRISKDDLLHNVQELAAELLHSKDGRRCGSRMIRSQSAPLDRVPHSPSHQKPRARSAQRSMPLHPEDIVAIDAHIQQAKERYIRERVLSRILSRIEYGHQPPGTFIQVPNPHSDSPAAVVSDAAPRSNLPLQGRGNQGKYPHSFSASTSSDGSDKDNDHVEYTSSLQLRARRSARMASTAPERQSCPSERSIVHPLHVREASNISAIGSVSSLCPEVQLPPDQLDESSGASHIQSMEVLVQPEPEESVLPSRLYHNSLHGFPRISAPGMRSFDASLGDLLDFILTPSRGSSPTQNVLPSPSQPLCASSPSVAFGALLVGKGAPNIRRVVELRRASRLLQGNARAAHVASDLMTVLQLSRTGERVKTTQRIPVTDAEDVLASGFFTADEQLEIRGALYRCPGRPSDVLAASTGVRPRRKSAYFARPERNETSSLTAQYLPNSFGSHPTSSRRPTTKETVSAGSGPEVQPLPVPSTASPTRTDSRQLDFRSGDFISQRPFAPHKAISPKQVRPAPRIVMKPVAALEESPENVYPLAIEPKEQDVQPSPRDTRSSRARPSSSVPVFTSSVVFEDLEELFPPEQMGSGRPSTQSQPQPHSTSALRRQSHTEAAPVERKAKSVMGTRKEPLTRQPTHHEWLKSRAKSSDNVRITVFSGIPKYYNRQTHIIYPHQNAKEERSPQLNPRYISFAKALPRPSSAEDVVPRQHGVHGGKDRRTTTPETPKRDSTRALRLEAPTATSQEPECSNIDMFSQLHKAFDAIDALEFAEADRSLIHRYTQTISSIIGGQEYAPERPALLVRSLPPTTLAKLTTAIGSLVYNLSVSSAASDDVSVERPAPGALRAALDELNRAFPSMIAVQPESRGSEASHLPRSTFDTGSYQSFTTLPQRKSLIARSSTLNTPAKGLSRQSTQSYMASLPSQRPSENIFSLKDVLNVFSNLGVHVDASGAILPMELERRQKRRHRVEVPCGLADVEDASDDEANVYTCQVKELTMSALNTPSPERKEPRTRRDPAQRSKRLHDQYVVKRHLSSAEYLPPRRELRQLSEKYAAIYHYPFGEGSPGRQSPLLRVSKCDEPPAPQASSISTHHYDRSVSLVQSVLTDLDLLPQAQSFETSIEGYRYTIGQADLTRMLLATSEQSESHSAQAIMALLPESMREDEVFVQSLSDFLGERLVAIRENQVQLGRLFHSRRHGYPERKTPVRCRITGNDEDIRVHKKEQRHSQDREQWSQEQLTKPSLEASQDELEESQVLRAPSPIQDVSELSIISPRKISQGRCRAQDTCRTASPGTDILITPSALASGHFQHKPTKKAISIEPTTKIRQPVTNFSIIQTEESPKQVSAQSAHIKVFMPNVTRQQPDDISIQSARTSEVSGPSTHSFRLFSATHDRIRPRSALAIQELTFDDTRTIPPEVAGSVSRLRSASRGWSSRLSSARTENILGNDSESDSGLPMASSQRSLTSSHLTISLVDFGTPSPVRHIRHDPDKLDFQRVVSARRPGSGRLAVSFVNQVTQSPLRHPSPMTSPLKPTSEITEFNESQCPSTAQALRLEQSLIADAPATDMTQDSLELPTPDLRFLERDQALVKSCVARDPYRLRSARGTSGLSTSPSGIPLRTQRRMNSASKHSDLVETSAGSQPSGHYTGLQKRYRYGTLTPEEGFPAHPGRSRSCLGLRRHVHDGYMSVLQVVLHDFTYQGSSLESSRPTIRETVWKMIQAATDASASPQKAREVHGRSMSRLLAPLPSTLPYPQFASYISPPPQIQISPGLFFSKASPVPASISYIPESNTSAYSRVSMTAESATRPGSGRSSKLAAVISGDPVFQQHDEEFQAQQLLNIASAGSPLSGFLYRDTLRLIHSAYYDSSGAYTYAEAQARSTGLRLHATSMFYNLPACFRASCIFGHTAIDKDPPSQLVAVEDARFWQLEDKASPLEHLAFAVNMDTPFVGDINASTDSPFSDSKDVSDLAISAIIFPSGRTQLVRYIPSSLAHSADASEGYESQLTALQRVVSQSVRVLLLSPRSKSAQHCTYTRTRRPHRPTSPHGGQRTNRWTLKLYQLEAELQRVDRFGVRSLPRTLIDDCSPGFLAQHWLNTIGRHCQSRSQRPFLMQTGQNVALSRFRQRKGSFVTTFEGTPYIPTARPHYILLRHEIELLHTPYYLERCVSDDELMHKGIYEHRHNPDSAKDLAYACEESLSLVTHKVDLLCSLVPSVMNLPLTTKPNEEASVLANEQHICEELERTEVAPAELQLEVFPEGLQIFKYTPFTTIVEGSFLLLAHERIWSFTTSWDRILASPNGMVPSVAQASAIVLEEKGERVKRTPSFTLPTDVEAHLFETGYERYKRNVWQRKKQQIQTMYQLSWEAVEKMSRRRIRKLLRQQKSIGKVRGSFLMERRSSNPSTLTPFSPDEDESRILMFGNPRGYEADMSGQRDGRVYSLDIHAIIAQHRRASTPGSYRPSSAGPSISSIHDESFATVTPLQPRTARVHVIRDPPTEIMPGNSFLLPSRRIPAYGLQLLLLQEVEKLQLGLRRVFRPDTFLFRVLAYFERYFVATVSSATSSLVESERLVPTAGFAHCVYGGAAPPAKYSVVERKGDFEPLYCARDATRAIFTPIFAIDQRGFLMKLRAIDAHFTDIGTEIRVHMEQEYANKLQAVSQKLLTEAREHSDEECDIHDLINRVFFHTRHSLALDAVLRYSTASENIFMKNGCDFDLFMEATLDNNYALHPELEPLLQQYRVQRHNRERLVQEELERLRLLIQTILGGWRSKGLAYNLAGLQLIEAMKSPLYQRAIRLFLPVPGDEEDDSLGEHDLVDDQYRVRHMFLSRLNLIEFSARLFERQYRDGLVGRITLNPEGLRRVLDVVSQGSRALPLARAALCCLNEGRSTIGFYDYGKRPESPKKVSATRHAMHSPEFAVHALVSLVSALPVSSPSMDLVQNDLPGPVEPDTPPQPTIIARDALERDDLVVFQHDLEKRMEAVETGELDKFDVLTRTETSTDTLFTTATEVTSESDIVADPSTTATTVRTGRSKRVISEQVRRRGAARAADTLRSQGHIVPSKDKDLQRVFAKLVHAGTGEQKRPERSEASRLDSSLTQNVVRPVLKPLSAQVAAKSIPRIPGRLVPPPRHAPQIKLSNVSLDSSILSRSSSSMLEDLPQEHSGGQAHLRKRPQGSYSQQNHDVATRYQPPGALMLSGKSIAPRSSIPDRSMSMYSSSTRLSSATGTRGSQRKSANSRRSSISSSEELPTPNLPHSVVQPRRPVTTGQTHMLLTDDDLKSIEQLGRRAITASNNSTWTVIGGIARPGSGIGIKSRSTRNH</sequence>
<feature type="region of interest" description="Disordered" evidence="1">
    <location>
        <begin position="1213"/>
        <end position="1261"/>
    </location>
</feature>
<gene>
    <name evidence="2" type="ORF">GMRT_13925</name>
</gene>
<organism evidence="2 3">
    <name type="scientific">Giardia muris</name>
    <dbReference type="NCBI Taxonomy" id="5742"/>
    <lineage>
        <taxon>Eukaryota</taxon>
        <taxon>Metamonada</taxon>
        <taxon>Diplomonadida</taxon>
        <taxon>Hexamitidae</taxon>
        <taxon>Giardiinae</taxon>
        <taxon>Giardia</taxon>
    </lineage>
</organism>
<dbReference type="VEuPathDB" id="GiardiaDB:GMRT_13925"/>
<feature type="region of interest" description="Disordered" evidence="1">
    <location>
        <begin position="620"/>
        <end position="709"/>
    </location>
</feature>
<dbReference type="OrthoDB" id="10693022at2759"/>
<feature type="region of interest" description="Disordered" evidence="1">
    <location>
        <begin position="944"/>
        <end position="1004"/>
    </location>
</feature>
<evidence type="ECO:0000313" key="2">
    <source>
        <dbReference type="EMBL" id="TNJ26491.1"/>
    </source>
</evidence>
<feature type="region of interest" description="Disordered" evidence="1">
    <location>
        <begin position="1055"/>
        <end position="1081"/>
    </location>
</feature>
<comment type="caution">
    <text evidence="2">The sequence shown here is derived from an EMBL/GenBank/DDBJ whole genome shotgun (WGS) entry which is preliminary data.</text>
</comment>
<evidence type="ECO:0000313" key="3">
    <source>
        <dbReference type="Proteomes" id="UP000315496"/>
    </source>
</evidence>
<feature type="compositionally biased region" description="Low complexity" evidence="1">
    <location>
        <begin position="1107"/>
        <end position="1119"/>
    </location>
</feature>
<evidence type="ECO:0000256" key="1">
    <source>
        <dbReference type="SAM" id="MobiDB-lite"/>
    </source>
</evidence>
<feature type="compositionally biased region" description="Basic and acidic residues" evidence="1">
    <location>
        <begin position="1131"/>
        <end position="1161"/>
    </location>
</feature>
<keyword evidence="3" id="KW-1185">Reference proteome</keyword>
<feature type="region of interest" description="Disordered" evidence="1">
    <location>
        <begin position="1956"/>
        <end position="1975"/>
    </location>
</feature>